<keyword evidence="2" id="KW-1185">Reference proteome</keyword>
<evidence type="ECO:0008006" key="3">
    <source>
        <dbReference type="Google" id="ProtNLM"/>
    </source>
</evidence>
<dbReference type="AlphaFoldDB" id="A0AAD4F318"/>
<dbReference type="EMBL" id="JAHCVI010000001">
    <property type="protein sequence ID" value="KAG7292161.1"/>
    <property type="molecule type" value="Genomic_DNA"/>
</dbReference>
<name>A0AAD4F318_9PEZI</name>
<evidence type="ECO:0000313" key="1">
    <source>
        <dbReference type="EMBL" id="KAG7292161.1"/>
    </source>
</evidence>
<accession>A0AAD4F318</accession>
<sequence>MYGSKHQVHGAATSSPTLYQEGRPLDLQLGKSYSPNLPSRVTATISRVISMTMSVVLDVTLQLHQGPPVHRVLKLYDRRFGSCLRKAGKDSAAPYTQENGAAFEAFVRRGMMPGFLHHREEMNETENLPVRARGFLDEPNRTEGLAKYEAALWQDCIEHFECETKAYHRLADAQGMLVPRIHGHVSLSATKLAAIIPQETAPYFELAVDAAHEINKRGVIMEDCAPRNVVVDRQSQTPRLVDLARCIFRDEMASEWCQWRWHEDENWDPDVEYWEQASTTSNPGAIGAVMANRVQRKTGVKLDFRYPDWSGIIAKIRRRKEEAAAGERETLDAKGVETVKQ</sequence>
<proteinExistence type="predicted"/>
<dbReference type="Proteomes" id="UP001197093">
    <property type="component" value="Unassembled WGS sequence"/>
</dbReference>
<evidence type="ECO:0000313" key="2">
    <source>
        <dbReference type="Proteomes" id="UP001197093"/>
    </source>
</evidence>
<reference evidence="1" key="1">
    <citation type="submission" date="2023-02" db="EMBL/GenBank/DDBJ databases">
        <authorList>
            <person name="Palmer J.M."/>
        </authorList>
    </citation>
    <scope>NUCLEOTIDE SEQUENCE</scope>
    <source>
        <strain evidence="1">FW57</strain>
    </source>
</reference>
<organism evidence="1 2">
    <name type="scientific">Staphylotrichum longicolle</name>
    <dbReference type="NCBI Taxonomy" id="669026"/>
    <lineage>
        <taxon>Eukaryota</taxon>
        <taxon>Fungi</taxon>
        <taxon>Dikarya</taxon>
        <taxon>Ascomycota</taxon>
        <taxon>Pezizomycotina</taxon>
        <taxon>Sordariomycetes</taxon>
        <taxon>Sordariomycetidae</taxon>
        <taxon>Sordariales</taxon>
        <taxon>Chaetomiaceae</taxon>
        <taxon>Staphylotrichum</taxon>
    </lineage>
</organism>
<gene>
    <name evidence="1" type="ORF">NEMBOFW57_002196</name>
</gene>
<comment type="caution">
    <text evidence="1">The sequence shown here is derived from an EMBL/GenBank/DDBJ whole genome shotgun (WGS) entry which is preliminary data.</text>
</comment>
<protein>
    <recommendedName>
        <fullName evidence="3">Protein kinase domain-containing protein</fullName>
    </recommendedName>
</protein>